<sequence length="756" mass="84756">MSSLPLPIFYLGDSHVRYFRRAEQFGLLLPHEISGIEVGGATAVGLRNPNSKTNAIGSFRKWIRDKSRESIVMIHLGEVDCGYVIWHRASKYNESIESQISDSINAYFEFVDELLDMGFERIIITGATLPTITDDDITGEVVIARSSISATQKERTQLTLKYNKLLEKNAVSRRLPYIDISSFVLDQSTGVVNTKMRNTNPKDHHMNSNLAAVYWAHRINEVISHYQPVNLESRQWSAVRSTIIKAYPAHSERMSTDMYSKVETGQIVQGDVVGVQGEYTIIRNTLLGKSTLPLFRLLHTKHYLSTTLPKKTAARKTRSKKTAGKNEAPSFFIPELQPSPSYYQGVIVKNQGEAPTSASSKFPVSERVGEAWLTALSNLIAVRSPLTEQTYKRLTEQRFTPKQRQRFDRLLPLVEEVVASQSTASSVAPGEIAFGVMGYRCPDNAAASRNIGDWVQTIALMSHFARRSDLRFTGDAGLSKFFADLQAAVPKEKRIAGPSATAHLVEFNRDASFFDKLPESLWAFIFGWYFKLPFGKLEFPFPKNIHPIFISFHVSNANHINDAAIEYLKQHSPIGCRDWHTVRLLHSKGVECYFSGCVTTTIGGLFPAAVVDSSKPVAYVDTDHEQIPPNDVKLTNLINSLKTRPLPESLDMALERLKSYRSDFSKIATSRLHTFLPSESMGVEIDWQPVHEQDRRFDGLTGANAIPHSQMSERITQIVKVLLDGILNGVSQKNIYALYRAEVASDIAESLKHISD</sequence>
<proteinExistence type="predicted"/>
<dbReference type="Gene3D" id="3.40.50.1110">
    <property type="entry name" value="SGNH hydrolase"/>
    <property type="match status" value="1"/>
</dbReference>
<dbReference type="EMBL" id="FZOA01000010">
    <property type="protein sequence ID" value="SNS00971.1"/>
    <property type="molecule type" value="Genomic_DNA"/>
</dbReference>
<dbReference type="OrthoDB" id="5672604at2"/>
<evidence type="ECO:0000313" key="2">
    <source>
        <dbReference type="Proteomes" id="UP000198305"/>
    </source>
</evidence>
<evidence type="ECO:0000313" key="1">
    <source>
        <dbReference type="EMBL" id="SNS00971.1"/>
    </source>
</evidence>
<dbReference type="Proteomes" id="UP000198305">
    <property type="component" value="Unassembled WGS sequence"/>
</dbReference>
<name>A0A239B023_9PROT</name>
<keyword evidence="2" id="KW-1185">Reference proteome</keyword>
<dbReference type="RefSeq" id="WP_143738722.1">
    <property type="nucleotide sequence ID" value="NZ_FZOA01000010.1"/>
</dbReference>
<gene>
    <name evidence="1" type="ORF">SAMN05192560_2208</name>
</gene>
<protein>
    <submittedName>
        <fullName evidence="1">Uncharacterized protein</fullName>
    </submittedName>
</protein>
<dbReference type="AlphaFoldDB" id="A0A239B023"/>
<organism evidence="1 2">
    <name type="scientific">Methylobacillus rhizosphaerae</name>
    <dbReference type="NCBI Taxonomy" id="551994"/>
    <lineage>
        <taxon>Bacteria</taxon>
        <taxon>Pseudomonadati</taxon>
        <taxon>Pseudomonadota</taxon>
        <taxon>Betaproteobacteria</taxon>
        <taxon>Nitrosomonadales</taxon>
        <taxon>Methylophilaceae</taxon>
        <taxon>Methylobacillus</taxon>
    </lineage>
</organism>
<dbReference type="GO" id="GO:0016788">
    <property type="term" value="F:hydrolase activity, acting on ester bonds"/>
    <property type="evidence" value="ECO:0007669"/>
    <property type="project" value="UniProtKB-ARBA"/>
</dbReference>
<accession>A0A239B023</accession>
<reference evidence="2" key="1">
    <citation type="submission" date="2017-06" db="EMBL/GenBank/DDBJ databases">
        <authorList>
            <person name="Varghese N."/>
            <person name="Submissions S."/>
        </authorList>
    </citation>
    <scope>NUCLEOTIDE SEQUENCE [LARGE SCALE GENOMIC DNA]</scope>
    <source>
        <strain evidence="2">Ca-68</strain>
    </source>
</reference>
<dbReference type="InterPro" id="IPR036514">
    <property type="entry name" value="SGNH_hydro_sf"/>
</dbReference>